<evidence type="ECO:0000256" key="4">
    <source>
        <dbReference type="ARBA" id="ARBA00022448"/>
    </source>
</evidence>
<dbReference type="eggNOG" id="KOG2832">
    <property type="taxonomic scope" value="Eukaryota"/>
</dbReference>
<evidence type="ECO:0000256" key="14">
    <source>
        <dbReference type="RuleBase" id="RU365079"/>
    </source>
</evidence>
<keyword evidence="7 14" id="KW-0653">Protein transport</keyword>
<dbReference type="SMR" id="B4MUL0"/>
<evidence type="ECO:0000256" key="15">
    <source>
        <dbReference type="SAM" id="MobiDB-lite"/>
    </source>
</evidence>
<dbReference type="FunFam" id="3.40.50.1000:FF:000019">
    <property type="entry name" value="Mitochondrial import inner membrane translocase subunit TIM50"/>
    <property type="match status" value="1"/>
</dbReference>
<dbReference type="CDD" id="cd07521">
    <property type="entry name" value="HAD_FCP1-like"/>
    <property type="match status" value="1"/>
</dbReference>
<protein>
    <recommendedName>
        <fullName evidence="14">Mitochondrial import inner membrane translocase subunit TIM50</fullName>
    </recommendedName>
</protein>
<feature type="domain" description="FCP1 homology" evidence="16">
    <location>
        <begin position="195"/>
        <end position="338"/>
    </location>
</feature>
<organism evidence="17 18">
    <name type="scientific">Drosophila willistoni</name>
    <name type="common">Fruit fly</name>
    <dbReference type="NCBI Taxonomy" id="7260"/>
    <lineage>
        <taxon>Eukaryota</taxon>
        <taxon>Metazoa</taxon>
        <taxon>Ecdysozoa</taxon>
        <taxon>Arthropoda</taxon>
        <taxon>Hexapoda</taxon>
        <taxon>Insecta</taxon>
        <taxon>Pterygota</taxon>
        <taxon>Neoptera</taxon>
        <taxon>Endopterygota</taxon>
        <taxon>Diptera</taxon>
        <taxon>Brachycera</taxon>
        <taxon>Muscomorpha</taxon>
        <taxon>Ephydroidea</taxon>
        <taxon>Drosophilidae</taxon>
        <taxon>Drosophila</taxon>
        <taxon>Sophophora</taxon>
    </lineage>
</organism>
<keyword evidence="10 14" id="KW-0811">Translocation</keyword>
<evidence type="ECO:0000256" key="3">
    <source>
        <dbReference type="ARBA" id="ARBA00006344"/>
    </source>
</evidence>
<keyword evidence="18" id="KW-1185">Reference proteome</keyword>
<keyword evidence="17" id="KW-0378">Hydrolase</keyword>
<dbReference type="Gene3D" id="3.40.50.1000">
    <property type="entry name" value="HAD superfamily/HAD-like"/>
    <property type="match status" value="1"/>
</dbReference>
<dbReference type="GO" id="GO:0005744">
    <property type="term" value="C:TIM23 mitochondrial import inner membrane translocase complex"/>
    <property type="evidence" value="ECO:0007669"/>
    <property type="project" value="UniProtKB-UniRule"/>
</dbReference>
<name>B4MUL0_DROWI</name>
<dbReference type="GO" id="GO:0016787">
    <property type="term" value="F:hydrolase activity"/>
    <property type="evidence" value="ECO:0007669"/>
    <property type="project" value="UniProtKB-KW"/>
</dbReference>
<dbReference type="STRING" id="7260.B4MUL0"/>
<dbReference type="OrthoDB" id="287041at2759"/>
<dbReference type="AlphaFoldDB" id="B4MUL0"/>
<keyword evidence="6" id="KW-0999">Mitochondrion inner membrane</keyword>
<evidence type="ECO:0000313" key="18">
    <source>
        <dbReference type="Proteomes" id="UP000007798"/>
    </source>
</evidence>
<keyword evidence="8 14" id="KW-0809">Transit peptide</keyword>
<dbReference type="Pfam" id="PF03031">
    <property type="entry name" value="NIF"/>
    <property type="match status" value="1"/>
</dbReference>
<evidence type="ECO:0000259" key="16">
    <source>
        <dbReference type="PROSITE" id="PS50969"/>
    </source>
</evidence>
<dbReference type="Proteomes" id="UP000007798">
    <property type="component" value="Unassembled WGS sequence"/>
</dbReference>
<dbReference type="PROSITE" id="PS50969">
    <property type="entry name" value="FCP1"/>
    <property type="match status" value="1"/>
</dbReference>
<dbReference type="InterPro" id="IPR004274">
    <property type="entry name" value="FCP1_dom"/>
</dbReference>
<dbReference type="InParanoid" id="B4MUL0"/>
<reference evidence="17 18" key="1">
    <citation type="journal article" date="2007" name="Nature">
        <title>Evolution of genes and genomes on the Drosophila phylogeny.</title>
        <authorList>
            <consortium name="Drosophila 12 Genomes Consortium"/>
            <person name="Clark A.G."/>
            <person name="Eisen M.B."/>
            <person name="Smith D.R."/>
            <person name="Bergman C.M."/>
            <person name="Oliver B."/>
            <person name="Markow T.A."/>
            <person name="Kaufman T.C."/>
            <person name="Kellis M."/>
            <person name="Gelbart W."/>
            <person name="Iyer V.N."/>
            <person name="Pollard D.A."/>
            <person name="Sackton T.B."/>
            <person name="Larracuente A.M."/>
            <person name="Singh N.D."/>
            <person name="Abad J.P."/>
            <person name="Abt D.N."/>
            <person name="Adryan B."/>
            <person name="Aguade M."/>
            <person name="Akashi H."/>
            <person name="Anderson W.W."/>
            <person name="Aquadro C.F."/>
            <person name="Ardell D.H."/>
            <person name="Arguello R."/>
            <person name="Artieri C.G."/>
            <person name="Barbash D.A."/>
            <person name="Barker D."/>
            <person name="Barsanti P."/>
            <person name="Batterham P."/>
            <person name="Batzoglou S."/>
            <person name="Begun D."/>
            <person name="Bhutkar A."/>
            <person name="Blanco E."/>
            <person name="Bosak S.A."/>
            <person name="Bradley R.K."/>
            <person name="Brand A.D."/>
            <person name="Brent M.R."/>
            <person name="Brooks A.N."/>
            <person name="Brown R.H."/>
            <person name="Butlin R.K."/>
            <person name="Caggese C."/>
            <person name="Calvi B.R."/>
            <person name="Bernardo de Carvalho A."/>
            <person name="Caspi A."/>
            <person name="Castrezana S."/>
            <person name="Celniker S.E."/>
            <person name="Chang J.L."/>
            <person name="Chapple C."/>
            <person name="Chatterji S."/>
            <person name="Chinwalla A."/>
            <person name="Civetta A."/>
            <person name="Clifton S.W."/>
            <person name="Comeron J.M."/>
            <person name="Costello J.C."/>
            <person name="Coyne J.A."/>
            <person name="Daub J."/>
            <person name="David R.G."/>
            <person name="Delcher A.L."/>
            <person name="Delehaunty K."/>
            <person name="Do C.B."/>
            <person name="Ebling H."/>
            <person name="Edwards K."/>
            <person name="Eickbush T."/>
            <person name="Evans J.D."/>
            <person name="Filipski A."/>
            <person name="Findeiss S."/>
            <person name="Freyhult E."/>
            <person name="Fulton L."/>
            <person name="Fulton R."/>
            <person name="Garcia A.C."/>
            <person name="Gardiner A."/>
            <person name="Garfield D.A."/>
            <person name="Garvin B.E."/>
            <person name="Gibson G."/>
            <person name="Gilbert D."/>
            <person name="Gnerre S."/>
            <person name="Godfrey J."/>
            <person name="Good R."/>
            <person name="Gotea V."/>
            <person name="Gravely B."/>
            <person name="Greenberg A.J."/>
            <person name="Griffiths-Jones S."/>
            <person name="Gross S."/>
            <person name="Guigo R."/>
            <person name="Gustafson E.A."/>
            <person name="Haerty W."/>
            <person name="Hahn M.W."/>
            <person name="Halligan D.L."/>
            <person name="Halpern A.L."/>
            <person name="Halter G.M."/>
            <person name="Han M.V."/>
            <person name="Heger A."/>
            <person name="Hillier L."/>
            <person name="Hinrichs A.S."/>
            <person name="Holmes I."/>
            <person name="Hoskins R.A."/>
            <person name="Hubisz M.J."/>
            <person name="Hultmark D."/>
            <person name="Huntley M.A."/>
            <person name="Jaffe D.B."/>
            <person name="Jagadeeshan S."/>
            <person name="Jeck W.R."/>
            <person name="Johnson J."/>
            <person name="Jones C.D."/>
            <person name="Jordan W.C."/>
            <person name="Karpen G.H."/>
            <person name="Kataoka E."/>
            <person name="Keightley P.D."/>
            <person name="Kheradpour P."/>
            <person name="Kirkness E.F."/>
            <person name="Koerich L.B."/>
            <person name="Kristiansen K."/>
            <person name="Kudrna D."/>
            <person name="Kulathinal R.J."/>
            <person name="Kumar S."/>
            <person name="Kwok R."/>
            <person name="Lander E."/>
            <person name="Langley C.H."/>
            <person name="Lapoint R."/>
            <person name="Lazzaro B.P."/>
            <person name="Lee S.J."/>
            <person name="Levesque L."/>
            <person name="Li R."/>
            <person name="Lin C.F."/>
            <person name="Lin M.F."/>
            <person name="Lindblad-Toh K."/>
            <person name="Llopart A."/>
            <person name="Long M."/>
            <person name="Low L."/>
            <person name="Lozovsky E."/>
            <person name="Lu J."/>
            <person name="Luo M."/>
            <person name="Machado C.A."/>
            <person name="Makalowski W."/>
            <person name="Marzo M."/>
            <person name="Matsuda M."/>
            <person name="Matzkin L."/>
            <person name="McAllister B."/>
            <person name="McBride C.S."/>
            <person name="McKernan B."/>
            <person name="McKernan K."/>
            <person name="Mendez-Lago M."/>
            <person name="Minx P."/>
            <person name="Mollenhauer M.U."/>
            <person name="Montooth K."/>
            <person name="Mount S.M."/>
            <person name="Mu X."/>
            <person name="Myers E."/>
            <person name="Negre B."/>
            <person name="Newfeld S."/>
            <person name="Nielsen R."/>
            <person name="Noor M.A."/>
            <person name="O'Grady P."/>
            <person name="Pachter L."/>
            <person name="Papaceit M."/>
            <person name="Parisi M.J."/>
            <person name="Parisi M."/>
            <person name="Parts L."/>
            <person name="Pedersen J.S."/>
            <person name="Pesole G."/>
            <person name="Phillippy A.M."/>
            <person name="Ponting C.P."/>
            <person name="Pop M."/>
            <person name="Porcelli D."/>
            <person name="Powell J.R."/>
            <person name="Prohaska S."/>
            <person name="Pruitt K."/>
            <person name="Puig M."/>
            <person name="Quesneville H."/>
            <person name="Ram K.R."/>
            <person name="Rand D."/>
            <person name="Rasmussen M.D."/>
            <person name="Reed L.K."/>
            <person name="Reenan R."/>
            <person name="Reily A."/>
            <person name="Remington K.A."/>
            <person name="Rieger T.T."/>
            <person name="Ritchie M.G."/>
            <person name="Robin C."/>
            <person name="Rogers Y.H."/>
            <person name="Rohde C."/>
            <person name="Rozas J."/>
            <person name="Rubenfield M.J."/>
            <person name="Ruiz A."/>
            <person name="Russo S."/>
            <person name="Salzberg S.L."/>
            <person name="Sanchez-Gracia A."/>
            <person name="Saranga D.J."/>
            <person name="Sato H."/>
            <person name="Schaeffer S.W."/>
            <person name="Schatz M.C."/>
            <person name="Schlenke T."/>
            <person name="Schwartz R."/>
            <person name="Segarra C."/>
            <person name="Singh R.S."/>
            <person name="Sirot L."/>
            <person name="Sirota M."/>
            <person name="Sisneros N.B."/>
            <person name="Smith C.D."/>
            <person name="Smith T.F."/>
            <person name="Spieth J."/>
            <person name="Stage D.E."/>
            <person name="Stark A."/>
            <person name="Stephan W."/>
            <person name="Strausberg R.L."/>
            <person name="Strempel S."/>
            <person name="Sturgill D."/>
            <person name="Sutton G."/>
            <person name="Sutton G.G."/>
            <person name="Tao W."/>
            <person name="Teichmann S."/>
            <person name="Tobari Y.N."/>
            <person name="Tomimura Y."/>
            <person name="Tsolas J.M."/>
            <person name="Valente V.L."/>
            <person name="Venter E."/>
            <person name="Venter J.C."/>
            <person name="Vicario S."/>
            <person name="Vieira F.G."/>
            <person name="Vilella A.J."/>
            <person name="Villasante A."/>
            <person name="Walenz B."/>
            <person name="Wang J."/>
            <person name="Wasserman M."/>
            <person name="Watts T."/>
            <person name="Wilson D."/>
            <person name="Wilson R.K."/>
            <person name="Wing R.A."/>
            <person name="Wolfner M.F."/>
            <person name="Wong A."/>
            <person name="Wong G.K."/>
            <person name="Wu C.I."/>
            <person name="Wu G."/>
            <person name="Yamamoto D."/>
            <person name="Yang H.P."/>
            <person name="Yang S.P."/>
            <person name="Yorke J.A."/>
            <person name="Yoshida K."/>
            <person name="Zdobnov E."/>
            <person name="Zhang P."/>
            <person name="Zhang Y."/>
            <person name="Zimin A.V."/>
            <person name="Baldwin J."/>
            <person name="Abdouelleil A."/>
            <person name="Abdulkadir J."/>
            <person name="Abebe A."/>
            <person name="Abera B."/>
            <person name="Abreu J."/>
            <person name="Acer S.C."/>
            <person name="Aftuck L."/>
            <person name="Alexander A."/>
            <person name="An P."/>
            <person name="Anderson E."/>
            <person name="Anderson S."/>
            <person name="Arachi H."/>
            <person name="Azer M."/>
            <person name="Bachantsang P."/>
            <person name="Barry A."/>
            <person name="Bayul T."/>
            <person name="Berlin A."/>
            <person name="Bessette D."/>
            <person name="Bloom T."/>
            <person name="Blye J."/>
            <person name="Boguslavskiy L."/>
            <person name="Bonnet C."/>
            <person name="Boukhgalter B."/>
            <person name="Bourzgui I."/>
            <person name="Brown A."/>
            <person name="Cahill P."/>
            <person name="Channer S."/>
            <person name="Cheshatsang Y."/>
            <person name="Chuda L."/>
            <person name="Citroen M."/>
            <person name="Collymore A."/>
            <person name="Cooke P."/>
            <person name="Costello M."/>
            <person name="D'Aco K."/>
            <person name="Daza R."/>
            <person name="De Haan G."/>
            <person name="DeGray S."/>
            <person name="DeMaso C."/>
            <person name="Dhargay N."/>
            <person name="Dooley K."/>
            <person name="Dooley E."/>
            <person name="Doricent M."/>
            <person name="Dorje P."/>
            <person name="Dorjee K."/>
            <person name="Dupes A."/>
            <person name="Elong R."/>
            <person name="Falk J."/>
            <person name="Farina A."/>
            <person name="Faro S."/>
            <person name="Ferguson D."/>
            <person name="Fisher S."/>
            <person name="Foley C.D."/>
            <person name="Franke A."/>
            <person name="Friedrich D."/>
            <person name="Gadbois L."/>
            <person name="Gearin G."/>
            <person name="Gearin C.R."/>
            <person name="Giannoukos G."/>
            <person name="Goode T."/>
            <person name="Graham J."/>
            <person name="Grandbois E."/>
            <person name="Grewal S."/>
            <person name="Gyaltsen K."/>
            <person name="Hafez N."/>
            <person name="Hagos B."/>
            <person name="Hall J."/>
            <person name="Henson C."/>
            <person name="Hollinger A."/>
            <person name="Honan T."/>
            <person name="Huard M.D."/>
            <person name="Hughes L."/>
            <person name="Hurhula B."/>
            <person name="Husby M.E."/>
            <person name="Kamat A."/>
            <person name="Kanga B."/>
            <person name="Kashin S."/>
            <person name="Khazanovich D."/>
            <person name="Kisner P."/>
            <person name="Lance K."/>
            <person name="Lara M."/>
            <person name="Lee W."/>
            <person name="Lennon N."/>
            <person name="Letendre F."/>
            <person name="LeVine R."/>
            <person name="Lipovsky A."/>
            <person name="Liu X."/>
            <person name="Liu J."/>
            <person name="Liu S."/>
            <person name="Lokyitsang T."/>
            <person name="Lokyitsang Y."/>
            <person name="Lubonja R."/>
            <person name="Lui A."/>
            <person name="MacDonald P."/>
            <person name="Magnisalis V."/>
            <person name="Maru K."/>
            <person name="Matthews C."/>
            <person name="McCusker W."/>
            <person name="McDonough S."/>
            <person name="Mehta T."/>
            <person name="Meldrim J."/>
            <person name="Meneus L."/>
            <person name="Mihai O."/>
            <person name="Mihalev A."/>
            <person name="Mihova T."/>
            <person name="Mittelman R."/>
            <person name="Mlenga V."/>
            <person name="Montmayeur A."/>
            <person name="Mulrain L."/>
            <person name="Navidi A."/>
            <person name="Naylor J."/>
            <person name="Negash T."/>
            <person name="Nguyen T."/>
            <person name="Nguyen N."/>
            <person name="Nicol R."/>
            <person name="Norbu C."/>
            <person name="Norbu N."/>
            <person name="Novod N."/>
            <person name="O'Neill B."/>
            <person name="Osman S."/>
            <person name="Markiewicz E."/>
            <person name="Oyono O.L."/>
            <person name="Patti C."/>
            <person name="Phunkhang P."/>
            <person name="Pierre F."/>
            <person name="Priest M."/>
            <person name="Raghuraman S."/>
            <person name="Rege F."/>
            <person name="Reyes R."/>
            <person name="Rise C."/>
            <person name="Rogov P."/>
            <person name="Ross K."/>
            <person name="Ryan E."/>
            <person name="Settipalli S."/>
            <person name="Shea T."/>
            <person name="Sherpa N."/>
            <person name="Shi L."/>
            <person name="Shih D."/>
            <person name="Sparrow T."/>
            <person name="Spaulding J."/>
            <person name="Stalker J."/>
            <person name="Stange-Thomann N."/>
            <person name="Stavropoulos S."/>
            <person name="Stone C."/>
            <person name="Strader C."/>
            <person name="Tesfaye S."/>
            <person name="Thomson T."/>
            <person name="Thoulutsang Y."/>
            <person name="Thoulutsang D."/>
            <person name="Topham K."/>
            <person name="Topping I."/>
            <person name="Tsamla T."/>
            <person name="Vassiliev H."/>
            <person name="Vo A."/>
            <person name="Wangchuk T."/>
            <person name="Wangdi T."/>
            <person name="Weiand M."/>
            <person name="Wilkinson J."/>
            <person name="Wilson A."/>
            <person name="Yadav S."/>
            <person name="Young G."/>
            <person name="Yu Q."/>
            <person name="Zembek L."/>
            <person name="Zhong D."/>
            <person name="Zimmer A."/>
            <person name="Zwirko Z."/>
            <person name="Jaffe D.B."/>
            <person name="Alvarez P."/>
            <person name="Brockman W."/>
            <person name="Butler J."/>
            <person name="Chin C."/>
            <person name="Gnerre S."/>
            <person name="Grabherr M."/>
            <person name="Kleber M."/>
            <person name="Mauceli E."/>
            <person name="MacCallum I."/>
        </authorList>
    </citation>
    <scope>NUCLEOTIDE SEQUENCE [LARGE SCALE GENOMIC DNA]</scope>
    <source>
        <strain evidence="18">Tucson 14030-0811.24</strain>
    </source>
</reference>
<dbReference type="OMA" id="QYYNQFE"/>
<dbReference type="SUPFAM" id="SSF56784">
    <property type="entry name" value="HAD-like"/>
    <property type="match status" value="1"/>
</dbReference>
<gene>
    <name evidence="17" type="primary">Dwil\GK14784</name>
    <name evidence="17" type="ORF">Dwil_GK14784</name>
</gene>
<evidence type="ECO:0000256" key="8">
    <source>
        <dbReference type="ARBA" id="ARBA00022946"/>
    </source>
</evidence>
<evidence type="ECO:0000256" key="11">
    <source>
        <dbReference type="ARBA" id="ARBA00023128"/>
    </source>
</evidence>
<keyword evidence="12 14" id="KW-0472">Membrane</keyword>
<keyword evidence="5 14" id="KW-0812">Transmembrane</keyword>
<sequence>MLSGRVHQVVRTLSHLRDRSAVIASSWRCTLVTFHRHRRLGSFITSSRIVQALTRRTLCTAQIKSSKEETSAIVATPLLSKLFPQTAPDVDHATEEERRKRDEEEARENERAWKRMKQGFVLFGSGSLAVIVWGIYVFGGPQLDANGQIIEDEFSGNPLVQQYVQRLWKSLEYYRKILQEPSRSHLLPDPVQYPYIQPKYTLVLEVKDVLIHPDWTYQTGWRFKKRPNVDVFLAECSKDFEIVVFTAEQGMTMFPVIDQLDPKGYIMYRLVRDATHFVDGHHVKNLDNLNRDLKRVIVIDWDPNATKMHPDNTFGLPRWHGNDNDVQLLDLMAFLKTIVLSDVDDVREVLYYYRQFEDPISQFRENQRKLAEQLLEAERLEQSKVKPMVKKWSRSISSRY</sequence>
<dbReference type="InterPro" id="IPR050365">
    <property type="entry name" value="TIM50"/>
</dbReference>
<comment type="similarity">
    <text evidence="3 14">Belongs to the TIM50 family.</text>
</comment>
<dbReference type="InterPro" id="IPR023214">
    <property type="entry name" value="HAD_sf"/>
</dbReference>
<dbReference type="GO" id="GO:0015031">
    <property type="term" value="P:protein transport"/>
    <property type="evidence" value="ECO:0007669"/>
    <property type="project" value="UniProtKB-KW"/>
</dbReference>
<evidence type="ECO:0000256" key="7">
    <source>
        <dbReference type="ARBA" id="ARBA00022927"/>
    </source>
</evidence>
<dbReference type="KEGG" id="dwi:6642427"/>
<dbReference type="HOGENOM" id="CLU_048293_0_0_1"/>
<accession>B4MUL0</accession>
<proteinExistence type="inferred from homology"/>
<feature type="compositionally biased region" description="Basic and acidic residues" evidence="15">
    <location>
        <begin position="89"/>
        <end position="109"/>
    </location>
</feature>
<dbReference type="InterPro" id="IPR036412">
    <property type="entry name" value="HAD-like_sf"/>
</dbReference>
<evidence type="ECO:0000256" key="13">
    <source>
        <dbReference type="ARBA" id="ARBA00061911"/>
    </source>
</evidence>
<evidence type="ECO:0000313" key="17">
    <source>
        <dbReference type="EMBL" id="EDW76205.1"/>
    </source>
</evidence>
<keyword evidence="9 14" id="KW-1133">Transmembrane helix</keyword>
<keyword evidence="11 14" id="KW-0496">Mitochondrion</keyword>
<feature type="region of interest" description="Disordered" evidence="15">
    <location>
        <begin position="88"/>
        <end position="109"/>
    </location>
</feature>
<evidence type="ECO:0000256" key="1">
    <source>
        <dbReference type="ARBA" id="ARBA00002959"/>
    </source>
</evidence>
<evidence type="ECO:0000256" key="6">
    <source>
        <dbReference type="ARBA" id="ARBA00022792"/>
    </source>
</evidence>
<dbReference type="PANTHER" id="PTHR12210">
    <property type="entry name" value="DULLARD PROTEIN PHOSPHATASE"/>
    <property type="match status" value="1"/>
</dbReference>
<evidence type="ECO:0000256" key="2">
    <source>
        <dbReference type="ARBA" id="ARBA00004434"/>
    </source>
</evidence>
<evidence type="ECO:0000256" key="9">
    <source>
        <dbReference type="ARBA" id="ARBA00022989"/>
    </source>
</evidence>
<dbReference type="PhylomeDB" id="B4MUL0"/>
<dbReference type="SMART" id="SM00577">
    <property type="entry name" value="CPDc"/>
    <property type="match status" value="1"/>
</dbReference>
<comment type="subcellular location">
    <subcellularLocation>
        <location evidence="2 14">Mitochondrion inner membrane</location>
        <topology evidence="2 14">Single-pass membrane protein</topology>
    </subcellularLocation>
</comment>
<dbReference type="EMBL" id="CH963857">
    <property type="protein sequence ID" value="EDW76205.1"/>
    <property type="molecule type" value="Genomic_DNA"/>
</dbReference>
<evidence type="ECO:0000256" key="5">
    <source>
        <dbReference type="ARBA" id="ARBA00022692"/>
    </source>
</evidence>
<keyword evidence="4 14" id="KW-0813">Transport</keyword>
<evidence type="ECO:0000256" key="10">
    <source>
        <dbReference type="ARBA" id="ARBA00023010"/>
    </source>
</evidence>
<feature type="transmembrane region" description="Helical" evidence="14">
    <location>
        <begin position="120"/>
        <end position="139"/>
    </location>
</feature>
<comment type="function">
    <text evidence="1 14">Essential component of the TIM23 complex, a complex that mediates the translocation of transit peptide-containing proteins across the mitochondrial inner membrane.</text>
</comment>
<comment type="subunit">
    <text evidence="13">Component of the TIM23 complex at least composed of Tim23, Tim17 (Tim17a1, Tim17a2 or Tim17b1) and a Tim50.</text>
</comment>
<evidence type="ECO:0000256" key="12">
    <source>
        <dbReference type="ARBA" id="ARBA00023136"/>
    </source>
</evidence>